<dbReference type="Proteomes" id="UP000652477">
    <property type="component" value="Unassembled WGS sequence"/>
</dbReference>
<dbReference type="EMBL" id="JACOPF010000003">
    <property type="protein sequence ID" value="MBC5690101.1"/>
    <property type="molecule type" value="Genomic_DNA"/>
</dbReference>
<evidence type="ECO:0000313" key="3">
    <source>
        <dbReference type="Proteomes" id="UP000652477"/>
    </source>
</evidence>
<feature type="transmembrane region" description="Helical" evidence="1">
    <location>
        <begin position="6"/>
        <end position="32"/>
    </location>
</feature>
<evidence type="ECO:0000256" key="1">
    <source>
        <dbReference type="SAM" id="Phobius"/>
    </source>
</evidence>
<dbReference type="AlphaFoldDB" id="A0A923LJY7"/>
<name>A0A923LJY7_9FIRM</name>
<proteinExistence type="predicted"/>
<keyword evidence="3" id="KW-1185">Reference proteome</keyword>
<sequence>MNIGLILLMIIGGSVGVFSSLFILVSLPITIIQKIYRKIRYGYALTD</sequence>
<organism evidence="2 3">
    <name type="scientific">Mediterraneibacter hominis</name>
    <dbReference type="NCBI Taxonomy" id="2763054"/>
    <lineage>
        <taxon>Bacteria</taxon>
        <taxon>Bacillati</taxon>
        <taxon>Bacillota</taxon>
        <taxon>Clostridia</taxon>
        <taxon>Lachnospirales</taxon>
        <taxon>Lachnospiraceae</taxon>
        <taxon>Mediterraneibacter</taxon>
    </lineage>
</organism>
<keyword evidence="1" id="KW-0472">Membrane</keyword>
<gene>
    <name evidence="2" type="ORF">H8S37_14375</name>
</gene>
<comment type="caution">
    <text evidence="2">The sequence shown here is derived from an EMBL/GenBank/DDBJ whole genome shotgun (WGS) entry which is preliminary data.</text>
</comment>
<keyword evidence="1" id="KW-0812">Transmembrane</keyword>
<reference evidence="2" key="1">
    <citation type="submission" date="2020-08" db="EMBL/GenBank/DDBJ databases">
        <title>Genome public.</title>
        <authorList>
            <person name="Liu C."/>
            <person name="Sun Q."/>
        </authorList>
    </citation>
    <scope>NUCLEOTIDE SEQUENCE</scope>
    <source>
        <strain evidence="2">NSJ-55</strain>
    </source>
</reference>
<evidence type="ECO:0000313" key="2">
    <source>
        <dbReference type="EMBL" id="MBC5690101.1"/>
    </source>
</evidence>
<protein>
    <submittedName>
        <fullName evidence="2">Uncharacterized protein</fullName>
    </submittedName>
</protein>
<keyword evidence="1" id="KW-1133">Transmembrane helix</keyword>
<accession>A0A923LJY7</accession>
<dbReference type="RefSeq" id="WP_186876745.1">
    <property type="nucleotide sequence ID" value="NZ_JACOPF010000003.1"/>
</dbReference>